<keyword evidence="3" id="KW-1185">Reference proteome</keyword>
<name>A0A848BCQ9_9FIRM</name>
<protein>
    <submittedName>
        <fullName evidence="2">ATP-binding protein</fullName>
    </submittedName>
</protein>
<dbReference type="PANTHER" id="PTHR30050">
    <property type="entry name" value="CHROMOSOMAL REPLICATION INITIATOR PROTEIN DNAA"/>
    <property type="match status" value="1"/>
</dbReference>
<dbReference type="EMBL" id="JABAFA010000067">
    <property type="protein sequence ID" value="NMD99854.1"/>
    <property type="molecule type" value="Genomic_DNA"/>
</dbReference>
<evidence type="ECO:0000313" key="2">
    <source>
        <dbReference type="EMBL" id="NMD99854.1"/>
    </source>
</evidence>
<dbReference type="GO" id="GO:0005524">
    <property type="term" value="F:ATP binding"/>
    <property type="evidence" value="ECO:0007669"/>
    <property type="project" value="UniProtKB-KW"/>
</dbReference>
<gene>
    <name evidence="2" type="ORF">HF878_10385</name>
</gene>
<dbReference type="Proteomes" id="UP000543804">
    <property type="component" value="Unassembled WGS sequence"/>
</dbReference>
<dbReference type="SUPFAM" id="SSF52540">
    <property type="entry name" value="P-loop containing nucleoside triphosphate hydrolases"/>
    <property type="match status" value="1"/>
</dbReference>
<dbReference type="Gene3D" id="3.40.50.300">
    <property type="entry name" value="P-loop containing nucleotide triphosphate hydrolases"/>
    <property type="match status" value="1"/>
</dbReference>
<feature type="domain" description="IstB-like ATP-binding" evidence="1">
    <location>
        <begin position="77"/>
        <end position="219"/>
    </location>
</feature>
<dbReference type="InterPro" id="IPR002611">
    <property type="entry name" value="IstB_ATP-bd"/>
</dbReference>
<dbReference type="InterPro" id="IPR027417">
    <property type="entry name" value="P-loop_NTPase"/>
</dbReference>
<organism evidence="2 3">
    <name type="scientific">Selenomonas bovis</name>
    <dbReference type="NCBI Taxonomy" id="416586"/>
    <lineage>
        <taxon>Bacteria</taxon>
        <taxon>Bacillati</taxon>
        <taxon>Bacillota</taxon>
        <taxon>Negativicutes</taxon>
        <taxon>Selenomonadales</taxon>
        <taxon>Selenomonadaceae</taxon>
        <taxon>Selenomonas</taxon>
    </lineage>
</organism>
<reference evidence="2 3" key="1">
    <citation type="submission" date="2020-04" db="EMBL/GenBank/DDBJ databases">
        <authorList>
            <person name="Hitch T.C.A."/>
            <person name="Wylensek D."/>
            <person name="Clavel T."/>
        </authorList>
    </citation>
    <scope>NUCLEOTIDE SEQUENCE [LARGE SCALE GENOMIC DNA]</scope>
    <source>
        <strain evidence="2 3">PG-130-P53-12</strain>
    </source>
</reference>
<dbReference type="PANTHER" id="PTHR30050:SF4">
    <property type="entry name" value="ATP-BINDING PROTEIN RV3427C IN INSERTION SEQUENCE-RELATED"/>
    <property type="match status" value="1"/>
</dbReference>
<proteinExistence type="predicted"/>
<sequence>MIQKPSDASGPTRSPAGIDAREQEKHIKALEFAGISKRFQGVTFESIERRGLPPDWDIRQNYKAVKAYADDIQQNVKRGYGLILAGNYGTLKTTMAVAVMRHWMSVQEGGCLMVPMCSLIDNLFTMRALNKEEWARYERRIRSTPLLVLDDLGSENIDQGWVLSKVDSIITERYNKMLPIIVTTNLSKEELAGTYSGRIMDRLRNTSQCLIFSGASQRKVRA</sequence>
<accession>A0A848BCQ9</accession>
<evidence type="ECO:0000259" key="1">
    <source>
        <dbReference type="Pfam" id="PF01695"/>
    </source>
</evidence>
<keyword evidence="2" id="KW-0547">Nucleotide-binding</keyword>
<evidence type="ECO:0000313" key="3">
    <source>
        <dbReference type="Proteomes" id="UP000543804"/>
    </source>
</evidence>
<keyword evidence="2" id="KW-0067">ATP-binding</keyword>
<dbReference type="AlphaFoldDB" id="A0A848BCQ9"/>
<dbReference type="Pfam" id="PF01695">
    <property type="entry name" value="IstB_IS21"/>
    <property type="match status" value="1"/>
</dbReference>
<dbReference type="RefSeq" id="WP_170078052.1">
    <property type="nucleotide sequence ID" value="NZ_JABAFA010000067.1"/>
</dbReference>
<dbReference type="GO" id="GO:0006260">
    <property type="term" value="P:DNA replication"/>
    <property type="evidence" value="ECO:0007669"/>
    <property type="project" value="TreeGrafter"/>
</dbReference>
<comment type="caution">
    <text evidence="2">The sequence shown here is derived from an EMBL/GenBank/DDBJ whole genome shotgun (WGS) entry which is preliminary data.</text>
</comment>